<dbReference type="GeneID" id="84799847"/>
<dbReference type="eggNOG" id="COG5015">
    <property type="taxonomic scope" value="Bacteria"/>
</dbReference>
<dbReference type="SUPFAM" id="SSF50475">
    <property type="entry name" value="FMN-binding split barrel"/>
    <property type="match status" value="1"/>
</dbReference>
<organism evidence="2 3">
    <name type="scientific">Peptostreptococcus stomatis DSM 17678</name>
    <dbReference type="NCBI Taxonomy" id="596315"/>
    <lineage>
        <taxon>Bacteria</taxon>
        <taxon>Bacillati</taxon>
        <taxon>Bacillota</taxon>
        <taxon>Clostridia</taxon>
        <taxon>Peptostreptococcales</taxon>
        <taxon>Peptostreptococcaceae</taxon>
        <taxon>Peptostreptococcus</taxon>
    </lineage>
</organism>
<dbReference type="Pfam" id="PF01243">
    <property type="entry name" value="PNPOx_N"/>
    <property type="match status" value="1"/>
</dbReference>
<protein>
    <submittedName>
        <fullName evidence="2">Pyridoxamine 5'-phosphate oxidase family protein</fullName>
    </submittedName>
</protein>
<accession>E0E121</accession>
<dbReference type="Gene3D" id="2.30.110.10">
    <property type="entry name" value="Electron Transport, Fmn-binding Protein, Chain A"/>
    <property type="match status" value="1"/>
</dbReference>
<comment type="caution">
    <text evidence="2">The sequence shown here is derived from an EMBL/GenBank/DDBJ whole genome shotgun (WGS) entry which is preliminary data.</text>
</comment>
<dbReference type="STRING" id="596315.HMPREF0634_0772"/>
<evidence type="ECO:0000313" key="3">
    <source>
        <dbReference type="Proteomes" id="UP000003244"/>
    </source>
</evidence>
<dbReference type="AlphaFoldDB" id="E0E121"/>
<gene>
    <name evidence="2" type="ORF">HMPREF0634_0772</name>
</gene>
<keyword evidence="3" id="KW-1185">Reference proteome</keyword>
<evidence type="ECO:0000313" key="2">
    <source>
        <dbReference type="EMBL" id="EFM65424.1"/>
    </source>
</evidence>
<dbReference type="RefSeq" id="WP_007787962.1">
    <property type="nucleotide sequence ID" value="NZ_ADGQ01000002.1"/>
</dbReference>
<name>E0E121_9FIRM</name>
<evidence type="ECO:0000259" key="1">
    <source>
        <dbReference type="Pfam" id="PF01243"/>
    </source>
</evidence>
<dbReference type="Proteomes" id="UP000003244">
    <property type="component" value="Unassembled WGS sequence"/>
</dbReference>
<dbReference type="OrthoDB" id="9792542at2"/>
<sequence length="134" mass="15565">MSNKARVSEFLGKAGVYYLTTVDGNKPKCRPIGFQMLVDDEIYFCVGDFKEVYKQMQANPYVEICATIETDFIRYFGKAVFVESADLEAKAFEVLPMLKQLYNEKTGFKMKIFKLEEAVAEFRSMMKVEERIEF</sequence>
<dbReference type="EMBL" id="ADGQ01000002">
    <property type="protein sequence ID" value="EFM65424.1"/>
    <property type="molecule type" value="Genomic_DNA"/>
</dbReference>
<dbReference type="InterPro" id="IPR012349">
    <property type="entry name" value="Split_barrel_FMN-bd"/>
</dbReference>
<feature type="domain" description="Pyridoxamine 5'-phosphate oxidase N-terminal" evidence="1">
    <location>
        <begin position="6"/>
        <end position="101"/>
    </location>
</feature>
<proteinExistence type="predicted"/>
<dbReference type="InterPro" id="IPR011576">
    <property type="entry name" value="Pyridox_Oxase_N"/>
</dbReference>
<reference evidence="2 3" key="1">
    <citation type="submission" date="2010-08" db="EMBL/GenBank/DDBJ databases">
        <authorList>
            <person name="Harkins D.M."/>
            <person name="Madupu R."/>
            <person name="Durkin A.S."/>
            <person name="Torralba M."/>
            <person name="Methe B."/>
            <person name="Sutton G.G."/>
            <person name="Nelson K.E."/>
        </authorList>
    </citation>
    <scope>NUCLEOTIDE SEQUENCE [LARGE SCALE GENOMIC DNA]</scope>
    <source>
        <strain evidence="2 3">DSM 17678</strain>
    </source>
</reference>